<evidence type="ECO:0000256" key="12">
    <source>
        <dbReference type="ARBA" id="ARBA00047899"/>
    </source>
</evidence>
<evidence type="ECO:0000256" key="11">
    <source>
        <dbReference type="ARBA" id="ARBA00022840"/>
    </source>
</evidence>
<dbReference type="SUPFAM" id="SSF50729">
    <property type="entry name" value="PH domain-like"/>
    <property type="match status" value="1"/>
</dbReference>
<dbReference type="EMBL" id="CABPRJ010000478">
    <property type="protein sequence ID" value="VVC28224.1"/>
    <property type="molecule type" value="Genomic_DNA"/>
</dbReference>
<dbReference type="PANTHER" id="PTHR24356:SF163">
    <property type="entry name" value="3-PHOSPHOINOSITIDE-DEPENDENT PROTEIN KINASE 1-RELATED"/>
    <property type="match status" value="1"/>
</dbReference>
<comment type="similarity">
    <text evidence="2">Belongs to the protein kinase superfamily. AGC Ser/Thr protein kinase family. PDPK1 subfamily.</text>
</comment>
<dbReference type="OrthoDB" id="347657at2759"/>
<dbReference type="InterPro" id="IPR000719">
    <property type="entry name" value="Prot_kinase_dom"/>
</dbReference>
<evidence type="ECO:0000259" key="15">
    <source>
        <dbReference type="PROSITE" id="PS50011"/>
    </source>
</evidence>
<dbReference type="GO" id="GO:0048638">
    <property type="term" value="P:regulation of developmental growth"/>
    <property type="evidence" value="ECO:0007669"/>
    <property type="project" value="UniProtKB-ARBA"/>
</dbReference>
<keyword evidence="17" id="KW-1185">Reference proteome</keyword>
<dbReference type="PROSITE" id="PS00108">
    <property type="entry name" value="PROTEIN_KINASE_ST"/>
    <property type="match status" value="1"/>
</dbReference>
<dbReference type="GO" id="GO:0004674">
    <property type="term" value="F:protein serine/threonine kinase activity"/>
    <property type="evidence" value="ECO:0007669"/>
    <property type="project" value="UniProtKB-KW"/>
</dbReference>
<reference evidence="16 17" key="1">
    <citation type="submission" date="2019-08" db="EMBL/GenBank/DDBJ databases">
        <authorList>
            <person name="Alioto T."/>
            <person name="Alioto T."/>
            <person name="Gomez Garrido J."/>
        </authorList>
    </citation>
    <scope>NUCLEOTIDE SEQUENCE [LARGE SCALE GENOMIC DNA]</scope>
</reference>
<name>A0A5E4MA05_9HEMI</name>
<comment type="subcellular location">
    <subcellularLocation>
        <location evidence="1">Cytoplasm</location>
    </subcellularLocation>
</comment>
<evidence type="ECO:0000256" key="4">
    <source>
        <dbReference type="ARBA" id="ARBA00018538"/>
    </source>
</evidence>
<evidence type="ECO:0000256" key="1">
    <source>
        <dbReference type="ARBA" id="ARBA00004496"/>
    </source>
</evidence>
<protein>
    <recommendedName>
        <fullName evidence="4">3-phosphoinositide-dependent protein kinase 1</fullName>
        <ecNumber evidence="3">2.7.11.1</ecNumber>
    </recommendedName>
</protein>
<evidence type="ECO:0000313" key="16">
    <source>
        <dbReference type="EMBL" id="VVC28224.1"/>
    </source>
</evidence>
<gene>
    <name evidence="16" type="ORF">CINCED_3A023232</name>
</gene>
<dbReference type="PANTHER" id="PTHR24356">
    <property type="entry name" value="SERINE/THREONINE-PROTEIN KINASE"/>
    <property type="match status" value="1"/>
</dbReference>
<evidence type="ECO:0000256" key="5">
    <source>
        <dbReference type="ARBA" id="ARBA00022473"/>
    </source>
</evidence>
<feature type="compositionally biased region" description="Polar residues" evidence="14">
    <location>
        <begin position="330"/>
        <end position="345"/>
    </location>
</feature>
<dbReference type="GO" id="GO:1901701">
    <property type="term" value="P:cellular response to oxygen-containing compound"/>
    <property type="evidence" value="ECO:0007669"/>
    <property type="project" value="UniProtKB-ARBA"/>
</dbReference>
<dbReference type="FunFam" id="1.10.510.10:FF:000163">
    <property type="entry name" value="3-phosphoinositide-dependent protein kinase 1"/>
    <property type="match status" value="1"/>
</dbReference>
<dbReference type="Pfam" id="PF00069">
    <property type="entry name" value="Pkinase"/>
    <property type="match status" value="1"/>
</dbReference>
<keyword evidence="10 16" id="KW-0418">Kinase</keyword>
<feature type="region of interest" description="Disordered" evidence="14">
    <location>
        <begin position="59"/>
        <end position="142"/>
    </location>
</feature>
<evidence type="ECO:0000256" key="7">
    <source>
        <dbReference type="ARBA" id="ARBA00022527"/>
    </source>
</evidence>
<feature type="compositionally biased region" description="Low complexity" evidence="14">
    <location>
        <begin position="110"/>
        <end position="130"/>
    </location>
</feature>
<dbReference type="InterPro" id="IPR011993">
    <property type="entry name" value="PH-like_dom_sf"/>
</dbReference>
<evidence type="ECO:0000256" key="13">
    <source>
        <dbReference type="ARBA" id="ARBA00048679"/>
    </source>
</evidence>
<keyword evidence="7" id="KW-0723">Serine/threonine-protein kinase</keyword>
<dbReference type="InterPro" id="IPR050236">
    <property type="entry name" value="Ser_Thr_kinase_AGC"/>
</dbReference>
<evidence type="ECO:0000256" key="6">
    <source>
        <dbReference type="ARBA" id="ARBA00022490"/>
    </source>
</evidence>
<comment type="catalytic activity">
    <reaction evidence="12">
        <text>L-threonyl-[protein] + ATP = O-phospho-L-threonyl-[protein] + ADP + H(+)</text>
        <dbReference type="Rhea" id="RHEA:46608"/>
        <dbReference type="Rhea" id="RHEA-COMP:11060"/>
        <dbReference type="Rhea" id="RHEA-COMP:11605"/>
        <dbReference type="ChEBI" id="CHEBI:15378"/>
        <dbReference type="ChEBI" id="CHEBI:30013"/>
        <dbReference type="ChEBI" id="CHEBI:30616"/>
        <dbReference type="ChEBI" id="CHEBI:61977"/>
        <dbReference type="ChEBI" id="CHEBI:456216"/>
        <dbReference type="EC" id="2.7.11.1"/>
    </reaction>
</comment>
<evidence type="ECO:0000256" key="8">
    <source>
        <dbReference type="ARBA" id="ARBA00022679"/>
    </source>
</evidence>
<dbReference type="Gene3D" id="1.10.510.10">
    <property type="entry name" value="Transferase(Phosphotransferase) domain 1"/>
    <property type="match status" value="1"/>
</dbReference>
<comment type="catalytic activity">
    <reaction evidence="13">
        <text>L-seryl-[protein] + ATP = O-phospho-L-seryl-[protein] + ADP + H(+)</text>
        <dbReference type="Rhea" id="RHEA:17989"/>
        <dbReference type="Rhea" id="RHEA-COMP:9863"/>
        <dbReference type="Rhea" id="RHEA-COMP:11604"/>
        <dbReference type="ChEBI" id="CHEBI:15378"/>
        <dbReference type="ChEBI" id="CHEBI:29999"/>
        <dbReference type="ChEBI" id="CHEBI:30616"/>
        <dbReference type="ChEBI" id="CHEBI:83421"/>
        <dbReference type="ChEBI" id="CHEBI:456216"/>
        <dbReference type="EC" id="2.7.11.1"/>
    </reaction>
</comment>
<dbReference type="FunFam" id="3.30.200.20:FF:000191">
    <property type="entry name" value="3-phosphoinositide-dependent protein kinase 2-like"/>
    <property type="match status" value="1"/>
</dbReference>
<feature type="compositionally biased region" description="Low complexity" evidence="14">
    <location>
        <begin position="60"/>
        <end position="72"/>
    </location>
</feature>
<dbReference type="InterPro" id="IPR033931">
    <property type="entry name" value="PDK1-typ_PH"/>
</dbReference>
<dbReference type="SMART" id="SM00220">
    <property type="entry name" value="S_TKc"/>
    <property type="match status" value="1"/>
</dbReference>
<feature type="compositionally biased region" description="Low complexity" evidence="14">
    <location>
        <begin position="85"/>
        <end position="103"/>
    </location>
</feature>
<accession>A0A5E4MA05</accession>
<dbReference type="Proteomes" id="UP000325440">
    <property type="component" value="Unassembled WGS sequence"/>
</dbReference>
<feature type="region of interest" description="Disordered" evidence="14">
    <location>
        <begin position="467"/>
        <end position="537"/>
    </location>
</feature>
<dbReference type="Pfam" id="PF14593">
    <property type="entry name" value="PH_3"/>
    <property type="match status" value="1"/>
</dbReference>
<dbReference type="FunFam" id="2.30.29.30:FF:000324">
    <property type="entry name" value="Phosphoinositide-dependent kinase 1, isoform F"/>
    <property type="match status" value="1"/>
</dbReference>
<dbReference type="InterPro" id="IPR008271">
    <property type="entry name" value="Ser/Thr_kinase_AS"/>
</dbReference>
<organism evidence="16 17">
    <name type="scientific">Cinara cedri</name>
    <dbReference type="NCBI Taxonomy" id="506608"/>
    <lineage>
        <taxon>Eukaryota</taxon>
        <taxon>Metazoa</taxon>
        <taxon>Ecdysozoa</taxon>
        <taxon>Arthropoda</taxon>
        <taxon>Hexapoda</taxon>
        <taxon>Insecta</taxon>
        <taxon>Pterygota</taxon>
        <taxon>Neoptera</taxon>
        <taxon>Paraneoptera</taxon>
        <taxon>Hemiptera</taxon>
        <taxon>Sternorrhyncha</taxon>
        <taxon>Aphidomorpha</taxon>
        <taxon>Aphidoidea</taxon>
        <taxon>Aphididae</taxon>
        <taxon>Lachninae</taxon>
        <taxon>Cinara</taxon>
    </lineage>
</organism>
<feature type="compositionally biased region" description="Low complexity" evidence="14">
    <location>
        <begin position="509"/>
        <end position="529"/>
    </location>
</feature>
<keyword evidence="11" id="KW-0067">ATP-binding</keyword>
<dbReference type="InterPro" id="IPR011009">
    <property type="entry name" value="Kinase-like_dom_sf"/>
</dbReference>
<feature type="region of interest" description="Disordered" evidence="14">
    <location>
        <begin position="1"/>
        <end position="22"/>
    </location>
</feature>
<dbReference type="CDD" id="cd01262">
    <property type="entry name" value="PH_PDK1"/>
    <property type="match status" value="1"/>
</dbReference>
<dbReference type="CDD" id="cd05581">
    <property type="entry name" value="STKc_PDK1"/>
    <property type="match status" value="1"/>
</dbReference>
<dbReference type="Gene3D" id="3.30.200.20">
    <property type="entry name" value="Phosphorylase Kinase, domain 1"/>
    <property type="match status" value="1"/>
</dbReference>
<feature type="domain" description="Protein kinase" evidence="15">
    <location>
        <begin position="169"/>
        <end position="447"/>
    </location>
</feature>
<dbReference type="Gene3D" id="2.30.29.30">
    <property type="entry name" value="Pleckstrin-homology domain (PH domain)/Phosphotyrosine-binding domain (PTB)"/>
    <property type="match status" value="1"/>
</dbReference>
<keyword evidence="6" id="KW-0963">Cytoplasm</keyword>
<dbReference type="GO" id="GO:0005737">
    <property type="term" value="C:cytoplasm"/>
    <property type="evidence" value="ECO:0007669"/>
    <property type="project" value="UniProtKB-SubCell"/>
</dbReference>
<evidence type="ECO:0000256" key="2">
    <source>
        <dbReference type="ARBA" id="ARBA00010006"/>
    </source>
</evidence>
<keyword evidence="8" id="KW-0808">Transferase</keyword>
<dbReference type="GO" id="GO:0005524">
    <property type="term" value="F:ATP binding"/>
    <property type="evidence" value="ECO:0007669"/>
    <property type="project" value="UniProtKB-KW"/>
</dbReference>
<evidence type="ECO:0000256" key="3">
    <source>
        <dbReference type="ARBA" id="ARBA00012513"/>
    </source>
</evidence>
<dbReference type="InterPro" id="IPR039046">
    <property type="entry name" value="PDPK1"/>
</dbReference>
<dbReference type="EC" id="2.7.11.1" evidence="3"/>
<dbReference type="GO" id="GO:0035556">
    <property type="term" value="P:intracellular signal transduction"/>
    <property type="evidence" value="ECO:0007669"/>
    <property type="project" value="TreeGrafter"/>
</dbReference>
<feature type="region of interest" description="Disordered" evidence="14">
    <location>
        <begin position="322"/>
        <end position="345"/>
    </location>
</feature>
<evidence type="ECO:0000256" key="9">
    <source>
        <dbReference type="ARBA" id="ARBA00022741"/>
    </source>
</evidence>
<sequence>MDTKAATTYHHHHHHVIQQTKKQTSATAVIVRSRPVQFAQTLARALRIGRKEKISKKAANKIAAAKSSAATAYHHQPQAPPPPQQQQQQQQQPQQQQQQNTVVMPPPPTMQAVSPPQQQQSQQQQQQPPSVQAPPPSQVVVQVNGGGQTQAADKMANVMPVTKRTPKDYIFGKVIGEGSYSTVYLAKDIHTSREHAIKVCEKQQIIREKKREQVRREKDALNILSNSGSSFFVKLYCTFQDAERLYFVMSYAKNGDLLPYINKVGSFDAACTRFYSGEILRALEHLHDLKIMHRDLKPENILLDQNMHIKVADFGCSKIIEPEDDDTSSDKSILNDSNGGRQRSNSFVGTAQYVSPELLTEKSISPSSDLWALGCIIYQMIAGLPPFRSRSEYMLFKKILNLDYVYPDGFTADAKDLVQKLLVIDPNERLGSKDTQRYTSIRSHPFYDGLDFDTLHLTNPPPIYPYLPGNSESQELRSQYRVPSNLEPGLDDKQLTRLLGLDGHGGSSSSGSSTTTTMTSVTSTNSVPAAPAPRPRKRSGILQMNDEEKQHQLHHQRCNSKWHSLVDGNLIVKQGLVDKRKGLFARRRMLMLTMGPHLYYADPVTMTLKGEIPWSPQLRVEPKNFRIFFVHTPNRTYYLEDPEGFALEWCKAIEEMRVNTYGVSTTTVA</sequence>
<keyword evidence="5" id="KW-0217">Developmental protein</keyword>
<dbReference type="SUPFAM" id="SSF56112">
    <property type="entry name" value="Protein kinase-like (PK-like)"/>
    <property type="match status" value="1"/>
</dbReference>
<evidence type="ECO:0000256" key="14">
    <source>
        <dbReference type="SAM" id="MobiDB-lite"/>
    </source>
</evidence>
<evidence type="ECO:0000256" key="10">
    <source>
        <dbReference type="ARBA" id="ARBA00022777"/>
    </source>
</evidence>
<dbReference type="AlphaFoldDB" id="A0A5E4MA05"/>
<proteinExistence type="inferred from homology"/>
<evidence type="ECO:0000313" key="17">
    <source>
        <dbReference type="Proteomes" id="UP000325440"/>
    </source>
</evidence>
<keyword evidence="9" id="KW-0547">Nucleotide-binding</keyword>
<dbReference type="PROSITE" id="PS50011">
    <property type="entry name" value="PROTEIN_KINASE_DOM"/>
    <property type="match status" value="1"/>
</dbReference>